<gene>
    <name evidence="2" type="ORF">BpHYR1_035872</name>
</gene>
<accession>A0A3M7SKK9</accession>
<keyword evidence="1" id="KW-0472">Membrane</keyword>
<keyword evidence="1" id="KW-1133">Transmembrane helix</keyword>
<protein>
    <submittedName>
        <fullName evidence="2">Uncharacterized protein</fullName>
    </submittedName>
</protein>
<evidence type="ECO:0000313" key="3">
    <source>
        <dbReference type="Proteomes" id="UP000276133"/>
    </source>
</evidence>
<dbReference type="EMBL" id="REGN01001221">
    <property type="protein sequence ID" value="RNA36170.1"/>
    <property type="molecule type" value="Genomic_DNA"/>
</dbReference>
<proteinExistence type="predicted"/>
<evidence type="ECO:0000256" key="1">
    <source>
        <dbReference type="SAM" id="Phobius"/>
    </source>
</evidence>
<dbReference type="Proteomes" id="UP000276133">
    <property type="component" value="Unassembled WGS sequence"/>
</dbReference>
<name>A0A3M7SKK9_BRAPC</name>
<reference evidence="2 3" key="1">
    <citation type="journal article" date="2018" name="Sci. Rep.">
        <title>Genomic signatures of local adaptation to the degree of environmental predictability in rotifers.</title>
        <authorList>
            <person name="Franch-Gras L."/>
            <person name="Hahn C."/>
            <person name="Garcia-Roger E.M."/>
            <person name="Carmona M.J."/>
            <person name="Serra M."/>
            <person name="Gomez A."/>
        </authorList>
    </citation>
    <scope>NUCLEOTIDE SEQUENCE [LARGE SCALE GENOMIC DNA]</scope>
    <source>
        <strain evidence="2">HYR1</strain>
    </source>
</reference>
<organism evidence="2 3">
    <name type="scientific">Brachionus plicatilis</name>
    <name type="common">Marine rotifer</name>
    <name type="synonym">Brachionus muelleri</name>
    <dbReference type="NCBI Taxonomy" id="10195"/>
    <lineage>
        <taxon>Eukaryota</taxon>
        <taxon>Metazoa</taxon>
        <taxon>Spiralia</taxon>
        <taxon>Gnathifera</taxon>
        <taxon>Rotifera</taxon>
        <taxon>Eurotatoria</taxon>
        <taxon>Monogononta</taxon>
        <taxon>Pseudotrocha</taxon>
        <taxon>Ploima</taxon>
        <taxon>Brachionidae</taxon>
        <taxon>Brachionus</taxon>
    </lineage>
</organism>
<evidence type="ECO:0000313" key="2">
    <source>
        <dbReference type="EMBL" id="RNA36170.1"/>
    </source>
</evidence>
<keyword evidence="1" id="KW-0812">Transmembrane</keyword>
<feature type="transmembrane region" description="Helical" evidence="1">
    <location>
        <begin position="54"/>
        <end position="76"/>
    </location>
</feature>
<keyword evidence="3" id="KW-1185">Reference proteome</keyword>
<comment type="caution">
    <text evidence="2">The sequence shown here is derived from an EMBL/GenBank/DDBJ whole genome shotgun (WGS) entry which is preliminary data.</text>
</comment>
<sequence>MRHEIDKLGLNYIERFQTNDHNGFFSLSKIAHCCCHKSRCHKDKNIIDLFNYNFYLYLEVVVALYQIYLQIMALLYGMSQNIFSKSIDKIDFNI</sequence>
<dbReference type="AlphaFoldDB" id="A0A3M7SKK9"/>